<accession>A0A437NW13</accession>
<comment type="caution">
    <text evidence="1">The sequence shown here is derived from an EMBL/GenBank/DDBJ whole genome shotgun (WGS) entry which is preliminary data.</text>
</comment>
<sequence>MSILDGMPQSDADMKFIVASASTIVETVLGLSAKTPRAQSILEAMREGLSLADILKIPKEERDALLAQGIRQMQVGDVAGAQATLTTLYYLEPLDARAIYALATTYQAQGNYGAAGKLYAGFLALDATNADGYLRLAECFMANRETEQARACFEVGKGEAVSAGQADRVAHADRMLALLGGPTEHAA</sequence>
<reference evidence="1 2" key="1">
    <citation type="submission" date="2019-01" db="EMBL/GenBank/DDBJ databases">
        <authorList>
            <person name="Chen W.-M."/>
        </authorList>
    </citation>
    <scope>NUCLEOTIDE SEQUENCE [LARGE SCALE GENOMIC DNA]</scope>
    <source>
        <strain evidence="1 2">TER-1</strain>
    </source>
</reference>
<dbReference type="AlphaFoldDB" id="A0A437NW13"/>
<dbReference type="Gene3D" id="1.25.40.10">
    <property type="entry name" value="Tetratricopeptide repeat domain"/>
    <property type="match status" value="1"/>
</dbReference>
<dbReference type="EMBL" id="SACP01000034">
    <property type="protein sequence ID" value="RVU14209.1"/>
    <property type="molecule type" value="Genomic_DNA"/>
</dbReference>
<name>A0A437NW13_9HYPH</name>
<proteinExistence type="predicted"/>
<evidence type="ECO:0000313" key="2">
    <source>
        <dbReference type="Proteomes" id="UP000286997"/>
    </source>
</evidence>
<protein>
    <submittedName>
        <fullName evidence="1">Tetratricopeptide repeat protein</fullName>
    </submittedName>
</protein>
<evidence type="ECO:0000313" key="1">
    <source>
        <dbReference type="EMBL" id="RVU14209.1"/>
    </source>
</evidence>
<dbReference type="RefSeq" id="WP_127733485.1">
    <property type="nucleotide sequence ID" value="NZ_SACP01000034.1"/>
</dbReference>
<dbReference type="OrthoDB" id="8449264at2"/>
<gene>
    <name evidence="1" type="ORF">EOE48_24405</name>
</gene>
<dbReference type="SUPFAM" id="SSF48452">
    <property type="entry name" value="TPR-like"/>
    <property type="match status" value="1"/>
</dbReference>
<dbReference type="Pfam" id="PF14559">
    <property type="entry name" value="TPR_19"/>
    <property type="match status" value="1"/>
</dbReference>
<keyword evidence="2" id="KW-1185">Reference proteome</keyword>
<dbReference type="Proteomes" id="UP000286997">
    <property type="component" value="Unassembled WGS sequence"/>
</dbReference>
<dbReference type="InterPro" id="IPR011990">
    <property type="entry name" value="TPR-like_helical_dom_sf"/>
</dbReference>
<organism evidence="1 2">
    <name type="scientific">Methylobacterium oryzihabitans</name>
    <dbReference type="NCBI Taxonomy" id="2499852"/>
    <lineage>
        <taxon>Bacteria</taxon>
        <taxon>Pseudomonadati</taxon>
        <taxon>Pseudomonadota</taxon>
        <taxon>Alphaproteobacteria</taxon>
        <taxon>Hyphomicrobiales</taxon>
        <taxon>Methylobacteriaceae</taxon>
        <taxon>Methylobacterium</taxon>
    </lineage>
</organism>